<dbReference type="EMBL" id="NQVE01000194">
    <property type="protein sequence ID" value="RAL40486.1"/>
    <property type="molecule type" value="Genomic_DNA"/>
</dbReference>
<evidence type="ECO:0000313" key="2">
    <source>
        <dbReference type="EMBL" id="RAL40486.1"/>
    </source>
</evidence>
<protein>
    <submittedName>
        <fullName evidence="2">Uncharacterized protein</fullName>
    </submittedName>
</protein>
<keyword evidence="3" id="KW-1185">Reference proteome</keyword>
<gene>
    <name evidence="2" type="ORF">DM860_006556</name>
</gene>
<keyword evidence="1" id="KW-0732">Signal</keyword>
<comment type="caution">
    <text evidence="2">The sequence shown here is derived from an EMBL/GenBank/DDBJ whole genome shotgun (WGS) entry which is preliminary data.</text>
</comment>
<name>A0A328D4L9_9ASTE</name>
<proteinExistence type="predicted"/>
<feature type="signal peptide" evidence="1">
    <location>
        <begin position="1"/>
        <end position="23"/>
    </location>
</feature>
<accession>A0A328D4L9</accession>
<organism evidence="2 3">
    <name type="scientific">Cuscuta australis</name>
    <dbReference type="NCBI Taxonomy" id="267555"/>
    <lineage>
        <taxon>Eukaryota</taxon>
        <taxon>Viridiplantae</taxon>
        <taxon>Streptophyta</taxon>
        <taxon>Embryophyta</taxon>
        <taxon>Tracheophyta</taxon>
        <taxon>Spermatophyta</taxon>
        <taxon>Magnoliopsida</taxon>
        <taxon>eudicotyledons</taxon>
        <taxon>Gunneridae</taxon>
        <taxon>Pentapetalae</taxon>
        <taxon>asterids</taxon>
        <taxon>lamiids</taxon>
        <taxon>Solanales</taxon>
        <taxon>Convolvulaceae</taxon>
        <taxon>Cuscuteae</taxon>
        <taxon>Cuscuta</taxon>
        <taxon>Cuscuta subgen. Grammica</taxon>
        <taxon>Cuscuta sect. Cleistogrammica</taxon>
    </lineage>
</organism>
<evidence type="ECO:0000256" key="1">
    <source>
        <dbReference type="SAM" id="SignalP"/>
    </source>
</evidence>
<reference evidence="2 3" key="1">
    <citation type="submission" date="2018-06" db="EMBL/GenBank/DDBJ databases">
        <title>The Genome of Cuscuta australis (Dodder) Provides Insight into the Evolution of Plant Parasitism.</title>
        <authorList>
            <person name="Liu H."/>
        </authorList>
    </citation>
    <scope>NUCLEOTIDE SEQUENCE [LARGE SCALE GENOMIC DNA]</scope>
    <source>
        <strain evidence="3">cv. Yunnan</strain>
        <tissue evidence="2">Vines</tissue>
    </source>
</reference>
<dbReference type="Proteomes" id="UP000249390">
    <property type="component" value="Unassembled WGS sequence"/>
</dbReference>
<sequence>MKGGMALLLQVAIVVVLAVLSVGRRGVLVEGGGGGGDLICEPKDCLLCCAVNCKGNPNPSCYSDCVKACGGGVHDDLVHSDGRVLPFPPLAA</sequence>
<evidence type="ECO:0000313" key="3">
    <source>
        <dbReference type="Proteomes" id="UP000249390"/>
    </source>
</evidence>
<feature type="chain" id="PRO_5016429840" evidence="1">
    <location>
        <begin position="24"/>
        <end position="92"/>
    </location>
</feature>
<dbReference type="AlphaFoldDB" id="A0A328D4L9"/>